<dbReference type="PROSITE" id="PS00856">
    <property type="entry name" value="GUANYLATE_KINASE_1"/>
    <property type="match status" value="1"/>
</dbReference>
<dbReference type="CDD" id="cd00071">
    <property type="entry name" value="GMPK"/>
    <property type="match status" value="1"/>
</dbReference>
<name>A0A0C3F495_PILCF</name>
<evidence type="ECO:0000256" key="8">
    <source>
        <dbReference type="ARBA" id="ARBA00030128"/>
    </source>
</evidence>
<reference evidence="10 11" key="1">
    <citation type="submission" date="2014-04" db="EMBL/GenBank/DDBJ databases">
        <authorList>
            <consortium name="DOE Joint Genome Institute"/>
            <person name="Kuo A."/>
            <person name="Tarkka M."/>
            <person name="Buscot F."/>
            <person name="Kohler A."/>
            <person name="Nagy L.G."/>
            <person name="Floudas D."/>
            <person name="Copeland A."/>
            <person name="Barry K.W."/>
            <person name="Cichocki N."/>
            <person name="Veneault-Fourrey C."/>
            <person name="LaButti K."/>
            <person name="Lindquist E.A."/>
            <person name="Lipzen A."/>
            <person name="Lundell T."/>
            <person name="Morin E."/>
            <person name="Murat C."/>
            <person name="Sun H."/>
            <person name="Tunlid A."/>
            <person name="Henrissat B."/>
            <person name="Grigoriev I.V."/>
            <person name="Hibbett D.S."/>
            <person name="Martin F."/>
            <person name="Nordberg H.P."/>
            <person name="Cantor M.N."/>
            <person name="Hua S.X."/>
        </authorList>
    </citation>
    <scope>NUCLEOTIDE SEQUENCE [LARGE SCALE GENOMIC DNA]</scope>
    <source>
        <strain evidence="10 11">F 1598</strain>
    </source>
</reference>
<evidence type="ECO:0000256" key="4">
    <source>
        <dbReference type="ARBA" id="ARBA00022679"/>
    </source>
</evidence>
<dbReference type="GO" id="GO:0005524">
    <property type="term" value="F:ATP binding"/>
    <property type="evidence" value="ECO:0007669"/>
    <property type="project" value="UniProtKB-KW"/>
</dbReference>
<dbReference type="GO" id="GO:0004385">
    <property type="term" value="F:GMP kinase activity"/>
    <property type="evidence" value="ECO:0007669"/>
    <property type="project" value="UniProtKB-EC"/>
</dbReference>
<evidence type="ECO:0000256" key="2">
    <source>
        <dbReference type="ARBA" id="ARBA00012961"/>
    </source>
</evidence>
<protein>
    <recommendedName>
        <fullName evidence="3">Guanylate kinase</fullName>
        <ecNumber evidence="2">2.7.4.8</ecNumber>
    </recommendedName>
    <alternativeName>
        <fullName evidence="8">GMP kinase</fullName>
    </alternativeName>
</protein>
<dbReference type="EC" id="2.7.4.8" evidence="2"/>
<dbReference type="AlphaFoldDB" id="A0A0C3F495"/>
<dbReference type="GO" id="GO:0005829">
    <property type="term" value="C:cytosol"/>
    <property type="evidence" value="ECO:0007669"/>
    <property type="project" value="TreeGrafter"/>
</dbReference>
<dbReference type="PANTHER" id="PTHR23117:SF13">
    <property type="entry name" value="GUANYLATE KINASE"/>
    <property type="match status" value="1"/>
</dbReference>
<evidence type="ECO:0000313" key="11">
    <source>
        <dbReference type="Proteomes" id="UP000054166"/>
    </source>
</evidence>
<dbReference type="InterPro" id="IPR008145">
    <property type="entry name" value="GK/Ca_channel_bsu"/>
</dbReference>
<proteinExistence type="inferred from homology"/>
<dbReference type="SUPFAM" id="SSF52540">
    <property type="entry name" value="P-loop containing nucleoside triphosphate hydrolases"/>
    <property type="match status" value="1"/>
</dbReference>
<evidence type="ECO:0000256" key="6">
    <source>
        <dbReference type="ARBA" id="ARBA00022777"/>
    </source>
</evidence>
<evidence type="ECO:0000256" key="3">
    <source>
        <dbReference type="ARBA" id="ARBA00016296"/>
    </source>
</evidence>
<evidence type="ECO:0000313" key="10">
    <source>
        <dbReference type="EMBL" id="KIM74686.1"/>
    </source>
</evidence>
<organism evidence="10 11">
    <name type="scientific">Piloderma croceum (strain F 1598)</name>
    <dbReference type="NCBI Taxonomy" id="765440"/>
    <lineage>
        <taxon>Eukaryota</taxon>
        <taxon>Fungi</taxon>
        <taxon>Dikarya</taxon>
        <taxon>Basidiomycota</taxon>
        <taxon>Agaricomycotina</taxon>
        <taxon>Agaricomycetes</taxon>
        <taxon>Agaricomycetidae</taxon>
        <taxon>Atheliales</taxon>
        <taxon>Atheliaceae</taxon>
        <taxon>Piloderma</taxon>
    </lineage>
</organism>
<gene>
    <name evidence="10" type="ORF">PILCRDRAFT_828015</name>
</gene>
<comment type="similarity">
    <text evidence="1">Belongs to the guanylate kinase family.</text>
</comment>
<dbReference type="Pfam" id="PF00625">
    <property type="entry name" value="Guanylate_kin"/>
    <property type="match status" value="1"/>
</dbReference>
<dbReference type="OrthoDB" id="6334211at2759"/>
<feature type="non-terminal residue" evidence="10">
    <location>
        <position position="205"/>
    </location>
</feature>
<dbReference type="FunCoup" id="A0A0C3F495">
    <property type="interactions" value="375"/>
</dbReference>
<dbReference type="STRING" id="765440.A0A0C3F495"/>
<dbReference type="HOGENOM" id="CLU_001715_0_1_1"/>
<dbReference type="EMBL" id="KN833057">
    <property type="protein sequence ID" value="KIM74686.1"/>
    <property type="molecule type" value="Genomic_DNA"/>
</dbReference>
<keyword evidence="7" id="KW-0067">ATP-binding</keyword>
<dbReference type="PROSITE" id="PS50052">
    <property type="entry name" value="GUANYLATE_KINASE_2"/>
    <property type="match status" value="1"/>
</dbReference>
<dbReference type="InterPro" id="IPR027417">
    <property type="entry name" value="P-loop_NTPase"/>
</dbReference>
<dbReference type="FunFam" id="3.40.50.300:FF:000776">
    <property type="entry name" value="Guanylate kinase 2"/>
    <property type="match status" value="1"/>
</dbReference>
<dbReference type="FunFam" id="3.30.63.10:FF:000002">
    <property type="entry name" value="Guanylate kinase 1"/>
    <property type="match status" value="1"/>
</dbReference>
<keyword evidence="11" id="KW-1185">Reference proteome</keyword>
<dbReference type="InterPro" id="IPR008144">
    <property type="entry name" value="Guanylate_kin-like_dom"/>
</dbReference>
<dbReference type="Gene3D" id="3.40.50.300">
    <property type="entry name" value="P-loop containing nucleotide triphosphate hydrolases"/>
    <property type="match status" value="1"/>
</dbReference>
<keyword evidence="6" id="KW-0418">Kinase</keyword>
<evidence type="ECO:0000256" key="5">
    <source>
        <dbReference type="ARBA" id="ARBA00022741"/>
    </source>
</evidence>
<keyword evidence="4" id="KW-0808">Transferase</keyword>
<dbReference type="NCBIfam" id="TIGR03263">
    <property type="entry name" value="guanyl_kin"/>
    <property type="match status" value="1"/>
</dbReference>
<keyword evidence="5" id="KW-0547">Nucleotide-binding</keyword>
<feature type="domain" description="Guanylate kinase-like" evidence="9">
    <location>
        <begin position="8"/>
        <end position="192"/>
    </location>
</feature>
<dbReference type="InParanoid" id="A0A0C3F495"/>
<evidence type="ECO:0000259" key="9">
    <source>
        <dbReference type="PROSITE" id="PS50052"/>
    </source>
</evidence>
<dbReference type="InterPro" id="IPR017665">
    <property type="entry name" value="Guanylate_kinase"/>
</dbReference>
<dbReference type="Gene3D" id="3.30.63.10">
    <property type="entry name" value="Guanylate Kinase phosphate binding domain"/>
    <property type="match status" value="1"/>
</dbReference>
<accession>A0A0C3F495</accession>
<dbReference type="PANTHER" id="PTHR23117">
    <property type="entry name" value="GUANYLATE KINASE-RELATED"/>
    <property type="match status" value="1"/>
</dbReference>
<dbReference type="InterPro" id="IPR020590">
    <property type="entry name" value="Guanylate_kinase_CS"/>
</dbReference>
<sequence>MSPLPDFLRPLVVSGPSGVGKGTLIKRLFAEFPDKFGFSVSRMSTTRAPRVGESDGREYYFVNTTQFTDLRQTGGFIETAQFSGNLYGTSKQAVRDVAQTGRRCILDIEAQGIRQVKTTDLNPIYLFIAPPSMSALRARLRGRGSDEESAIQKRLAMCLEEIEYAKEPNVHDIVIINDDLDKAYESFKKVALGEKIAGDVLPPLD</sequence>
<dbReference type="SMART" id="SM00072">
    <property type="entry name" value="GuKc"/>
    <property type="match status" value="1"/>
</dbReference>
<evidence type="ECO:0000256" key="1">
    <source>
        <dbReference type="ARBA" id="ARBA00005790"/>
    </source>
</evidence>
<dbReference type="Proteomes" id="UP000054166">
    <property type="component" value="Unassembled WGS sequence"/>
</dbReference>
<reference evidence="11" key="2">
    <citation type="submission" date="2015-01" db="EMBL/GenBank/DDBJ databases">
        <title>Evolutionary Origins and Diversification of the Mycorrhizal Mutualists.</title>
        <authorList>
            <consortium name="DOE Joint Genome Institute"/>
            <consortium name="Mycorrhizal Genomics Consortium"/>
            <person name="Kohler A."/>
            <person name="Kuo A."/>
            <person name="Nagy L.G."/>
            <person name="Floudas D."/>
            <person name="Copeland A."/>
            <person name="Barry K.W."/>
            <person name="Cichocki N."/>
            <person name="Veneault-Fourrey C."/>
            <person name="LaButti K."/>
            <person name="Lindquist E.A."/>
            <person name="Lipzen A."/>
            <person name="Lundell T."/>
            <person name="Morin E."/>
            <person name="Murat C."/>
            <person name="Riley R."/>
            <person name="Ohm R."/>
            <person name="Sun H."/>
            <person name="Tunlid A."/>
            <person name="Henrissat B."/>
            <person name="Grigoriev I.V."/>
            <person name="Hibbett D.S."/>
            <person name="Martin F."/>
        </authorList>
    </citation>
    <scope>NUCLEOTIDE SEQUENCE [LARGE SCALE GENOMIC DNA]</scope>
    <source>
        <strain evidence="11">F 1598</strain>
    </source>
</reference>
<evidence type="ECO:0000256" key="7">
    <source>
        <dbReference type="ARBA" id="ARBA00022840"/>
    </source>
</evidence>